<dbReference type="EMBL" id="RWIS01000005">
    <property type="protein sequence ID" value="RSK33933.1"/>
    <property type="molecule type" value="Genomic_DNA"/>
</dbReference>
<reference evidence="1 2" key="1">
    <citation type="submission" date="2018-12" db="EMBL/GenBank/DDBJ databases">
        <authorList>
            <person name="Feng G."/>
            <person name="Zhu H."/>
        </authorList>
    </citation>
    <scope>NUCLEOTIDE SEQUENCE [LARGE SCALE GENOMIC DNA]</scope>
    <source>
        <strain evidence="1 2">9PBR-2</strain>
    </source>
</reference>
<sequence>MKLTFIAPARPGQAKAKTPTITLSLLGGRIGFNGPAAELLDLDKYPHLAVAKDEEDNVYLVGFTAATGETATVQRKAKTVSVSHSAAVREIIDSLPAKTFGEASSISMPLAAELTVVPGSKNTRVVGLLTAGATVLRVKKGKEVSNG</sequence>
<accession>A0A428JLV7</accession>
<gene>
    <name evidence="1" type="ORF">EI290_09515</name>
</gene>
<evidence type="ECO:0000313" key="1">
    <source>
        <dbReference type="EMBL" id="RSK33933.1"/>
    </source>
</evidence>
<organism evidence="1 2">
    <name type="scientific">Hymenobacter metallilatus</name>
    <dbReference type="NCBI Taxonomy" id="2493666"/>
    <lineage>
        <taxon>Bacteria</taxon>
        <taxon>Pseudomonadati</taxon>
        <taxon>Bacteroidota</taxon>
        <taxon>Cytophagia</taxon>
        <taxon>Cytophagales</taxon>
        <taxon>Hymenobacteraceae</taxon>
        <taxon>Hymenobacter</taxon>
    </lineage>
</organism>
<evidence type="ECO:0000313" key="2">
    <source>
        <dbReference type="Proteomes" id="UP000280066"/>
    </source>
</evidence>
<keyword evidence="2" id="KW-1185">Reference proteome</keyword>
<dbReference type="AlphaFoldDB" id="A0A428JLV7"/>
<dbReference type="Proteomes" id="UP000280066">
    <property type="component" value="Unassembled WGS sequence"/>
</dbReference>
<dbReference type="RefSeq" id="WP_125429073.1">
    <property type="nucleotide sequence ID" value="NZ_RWIS01000005.1"/>
</dbReference>
<name>A0A428JLV7_9BACT</name>
<proteinExistence type="predicted"/>
<comment type="caution">
    <text evidence="1">The sequence shown here is derived from an EMBL/GenBank/DDBJ whole genome shotgun (WGS) entry which is preliminary data.</text>
</comment>
<protein>
    <submittedName>
        <fullName evidence="1">Uncharacterized protein</fullName>
    </submittedName>
</protein>